<dbReference type="KEGG" id="hhb:Hhub_1738"/>
<dbReference type="PRINTS" id="PR00157">
    <property type="entry name" value="PLASTOCYANIN"/>
</dbReference>
<dbReference type="EMBL" id="LN831302">
    <property type="protein sequence ID" value="CQH51491.1"/>
    <property type="molecule type" value="Genomic_DNA"/>
</dbReference>
<dbReference type="PROSITE" id="PS00196">
    <property type="entry name" value="COPPER_BLUE"/>
    <property type="match status" value="1"/>
</dbReference>
<evidence type="ECO:0000259" key="10">
    <source>
        <dbReference type="Pfam" id="PF00127"/>
    </source>
</evidence>
<dbReference type="Pfam" id="PF00127">
    <property type="entry name" value="Copper-bind"/>
    <property type="match status" value="1"/>
</dbReference>
<dbReference type="InterPro" id="IPR008972">
    <property type="entry name" value="Cupredoxin"/>
</dbReference>
<dbReference type="InterPro" id="IPR000923">
    <property type="entry name" value="BlueCu_1"/>
</dbReference>
<feature type="region of interest" description="Disordered" evidence="8">
    <location>
        <begin position="13"/>
        <end position="73"/>
    </location>
</feature>
<feature type="binding site" evidence="7">
    <location>
        <position position="150"/>
    </location>
    <ligand>
        <name>Cu cation</name>
        <dbReference type="ChEBI" id="CHEBI:23378"/>
    </ligand>
</feature>
<accession>A0A0U5CWJ0</accession>
<evidence type="ECO:0000256" key="7">
    <source>
        <dbReference type="PIRSR" id="PIRSR602387-1"/>
    </source>
</evidence>
<dbReference type="InterPro" id="IPR028871">
    <property type="entry name" value="BlueCu_1_BS"/>
</dbReference>
<feature type="domain" description="Blue (type 1) copper" evidence="10">
    <location>
        <begin position="75"/>
        <end position="162"/>
    </location>
</feature>
<feature type="binding site" evidence="7">
    <location>
        <position position="147"/>
    </location>
    <ligand>
        <name>Cu cation</name>
        <dbReference type="ChEBI" id="CHEBI:23378"/>
    </ligand>
</feature>
<evidence type="ECO:0000256" key="2">
    <source>
        <dbReference type="ARBA" id="ARBA00022448"/>
    </source>
</evidence>
<dbReference type="SUPFAM" id="SSF49503">
    <property type="entry name" value="Cupredoxins"/>
    <property type="match status" value="1"/>
</dbReference>
<comment type="cofactor">
    <cofactor evidence="7">
        <name>Cu(2+)</name>
        <dbReference type="ChEBI" id="CHEBI:29036"/>
    </cofactor>
    <text evidence="7">The crystal structure with reduced Cu(1+) has also been determined.</text>
</comment>
<dbReference type="GO" id="GO:0005507">
    <property type="term" value="F:copper ion binding"/>
    <property type="evidence" value="ECO:0007669"/>
    <property type="project" value="InterPro"/>
</dbReference>
<dbReference type="CDD" id="cd04220">
    <property type="entry name" value="Halocyanin"/>
    <property type="match status" value="1"/>
</dbReference>
<dbReference type="Gene3D" id="2.60.40.420">
    <property type="entry name" value="Cupredoxins - blue copper proteins"/>
    <property type="match status" value="1"/>
</dbReference>
<evidence type="ECO:0000256" key="9">
    <source>
        <dbReference type="SAM" id="Phobius"/>
    </source>
</evidence>
<keyword evidence="9" id="KW-0812">Transmembrane</keyword>
<dbReference type="InterPro" id="IPR002387">
    <property type="entry name" value="Plastocyanin"/>
</dbReference>
<evidence type="ECO:0000256" key="1">
    <source>
        <dbReference type="ARBA" id="ARBA00004370"/>
    </source>
</evidence>
<dbReference type="GO" id="GO:0016020">
    <property type="term" value="C:membrane"/>
    <property type="evidence" value="ECO:0007669"/>
    <property type="project" value="UniProtKB-SubCell"/>
</dbReference>
<sequence length="224" mass="22822">MKRRDFLKIATGSAGGAAAIGAAGARSSSTSAAVQEGEGNNTTSGNGTSGNATTSEGDSGEDGGLPGAGTTKTVTVAPNGQLVFEPETVYIQPGATVEWEWAAGGHNVVPDSIPEEASWEGHEPLEDSGFTYSHTFEGPTGEYDYVCTPHAGAGMVGTVVVNESGQAPGGEGGGAELHPEEMGVPFQAHFVGIATILMMIVSLVYAFFVLKYGESQHASAPNKE</sequence>
<gene>
    <name evidence="11" type="primary">hcp2</name>
    <name evidence="11" type="ORF">HHUB_1738</name>
</gene>
<dbReference type="RefSeq" id="WP_059056224.1">
    <property type="nucleotide sequence ID" value="NZ_CEML01000002.1"/>
</dbReference>
<dbReference type="GeneID" id="26658417"/>
<dbReference type="STRING" id="1407499.HHUB_1738"/>
<evidence type="ECO:0000256" key="3">
    <source>
        <dbReference type="ARBA" id="ARBA00022723"/>
    </source>
</evidence>
<evidence type="ECO:0000313" key="11">
    <source>
        <dbReference type="EMBL" id="CQH51491.1"/>
    </source>
</evidence>
<proteinExistence type="predicted"/>
<dbReference type="PROSITE" id="PS51318">
    <property type="entry name" value="TAT"/>
    <property type="match status" value="1"/>
</dbReference>
<dbReference type="InterPro" id="IPR006311">
    <property type="entry name" value="TAT_signal"/>
</dbReference>
<comment type="subcellular location">
    <subcellularLocation>
        <location evidence="1">Membrane</location>
    </subcellularLocation>
</comment>
<organism evidence="11 12">
    <name type="scientific">Halobacterium hubeiense</name>
    <dbReference type="NCBI Taxonomy" id="1407499"/>
    <lineage>
        <taxon>Archaea</taxon>
        <taxon>Methanobacteriati</taxon>
        <taxon>Methanobacteriota</taxon>
        <taxon>Stenosarchaea group</taxon>
        <taxon>Halobacteria</taxon>
        <taxon>Halobacteriales</taxon>
        <taxon>Halobacteriaceae</taxon>
        <taxon>Halobacterium</taxon>
    </lineage>
</organism>
<evidence type="ECO:0000256" key="6">
    <source>
        <dbReference type="ARBA" id="ARBA00023136"/>
    </source>
</evidence>
<feature type="binding site" evidence="7">
    <location>
        <position position="155"/>
    </location>
    <ligand>
        <name>Cu cation</name>
        <dbReference type="ChEBI" id="CHEBI:23378"/>
    </ligand>
</feature>
<feature type="transmembrane region" description="Helical" evidence="9">
    <location>
        <begin position="188"/>
        <end position="210"/>
    </location>
</feature>
<protein>
    <submittedName>
        <fullName evidence="11">Halocyanin</fullName>
    </submittedName>
</protein>
<evidence type="ECO:0000256" key="5">
    <source>
        <dbReference type="ARBA" id="ARBA00023008"/>
    </source>
</evidence>
<keyword evidence="9" id="KW-1133">Transmembrane helix</keyword>
<keyword evidence="5 7" id="KW-0186">Copper</keyword>
<dbReference type="AlphaFoldDB" id="A0A0U5CWJ0"/>
<keyword evidence="3 7" id="KW-0479">Metal-binding</keyword>
<name>A0A0U5CWJ0_9EURY</name>
<keyword evidence="6 9" id="KW-0472">Membrane</keyword>
<feature type="compositionally biased region" description="Low complexity" evidence="8">
    <location>
        <begin position="13"/>
        <end position="57"/>
    </location>
</feature>
<evidence type="ECO:0000313" key="12">
    <source>
        <dbReference type="Proteomes" id="UP000066737"/>
    </source>
</evidence>
<keyword evidence="2" id="KW-0813">Transport</keyword>
<dbReference type="PANTHER" id="PTHR34192:SF10">
    <property type="entry name" value="PLASTOCYANIN MAJOR ISOFORM, CHLOROPLASTIC-RELATED"/>
    <property type="match status" value="1"/>
</dbReference>
<evidence type="ECO:0000256" key="4">
    <source>
        <dbReference type="ARBA" id="ARBA00022982"/>
    </source>
</evidence>
<dbReference type="PANTHER" id="PTHR34192">
    <property type="entry name" value="PLASTOCYANIN MAJOR ISOFORM, CHLOROPLASTIC-RELATED"/>
    <property type="match status" value="1"/>
</dbReference>
<dbReference type="Proteomes" id="UP000066737">
    <property type="component" value="Chromosome I"/>
</dbReference>
<feature type="binding site" evidence="7">
    <location>
        <position position="106"/>
    </location>
    <ligand>
        <name>Cu cation</name>
        <dbReference type="ChEBI" id="CHEBI:23378"/>
    </ligand>
</feature>
<evidence type="ECO:0000256" key="8">
    <source>
        <dbReference type="SAM" id="MobiDB-lite"/>
    </source>
</evidence>
<dbReference type="GO" id="GO:0009055">
    <property type="term" value="F:electron transfer activity"/>
    <property type="evidence" value="ECO:0007669"/>
    <property type="project" value="InterPro"/>
</dbReference>
<reference evidence="12" key="1">
    <citation type="journal article" date="2016" name="Environ. Microbiol.">
        <title>The complete genome of a viable archaeum isolated from 123-million-year-old rock salt.</title>
        <authorList>
            <person name="Jaakkola S.T."/>
            <person name="Pfeiffer F."/>
            <person name="Ravantti J.J."/>
            <person name="Guo Q."/>
            <person name="Liu Y."/>
            <person name="Chen X."/>
            <person name="Ma H."/>
            <person name="Yang C."/>
            <person name="Oksanen H.M."/>
            <person name="Bamford D.H."/>
        </authorList>
    </citation>
    <scope>NUCLEOTIDE SEQUENCE</scope>
    <source>
        <strain evidence="12">JI20-1</strain>
    </source>
</reference>
<keyword evidence="12" id="KW-1185">Reference proteome</keyword>
<dbReference type="OrthoDB" id="11836at2157"/>
<keyword evidence="4" id="KW-0249">Electron transport</keyword>